<dbReference type="InterPro" id="IPR011060">
    <property type="entry name" value="RibuloseP-bd_barrel"/>
</dbReference>
<dbReference type="CDD" id="cd06223">
    <property type="entry name" value="PRTases_typeI"/>
    <property type="match status" value="1"/>
</dbReference>
<dbReference type="InterPro" id="IPR011995">
    <property type="entry name" value="OMPdecase_type-2"/>
</dbReference>
<dbReference type="EMBL" id="CP063845">
    <property type="protein sequence ID" value="UFP96658.1"/>
    <property type="molecule type" value="Genomic_DNA"/>
</dbReference>
<dbReference type="InterPro" id="IPR029057">
    <property type="entry name" value="PRTase-like"/>
</dbReference>
<feature type="domain" description="Orotidine 5'-phosphate decarboxylase" evidence="10">
    <location>
        <begin position="17"/>
        <end position="255"/>
    </location>
</feature>
<comment type="pathway">
    <text evidence="1">Pyrimidine metabolism; UMP biosynthesis via de novo pathway; UMP from orotate: step 2/2.</text>
</comment>
<dbReference type="InterPro" id="IPR000836">
    <property type="entry name" value="PRTase_dom"/>
</dbReference>
<dbReference type="GO" id="GO:0004588">
    <property type="term" value="F:orotate phosphoribosyltransferase activity"/>
    <property type="evidence" value="ECO:0007669"/>
    <property type="project" value="UniProtKB-EC"/>
</dbReference>
<comment type="similarity">
    <text evidence="9">Belongs to the purine/pyrimidine phosphoribosyltransferase family. PyrE subfamily.</text>
</comment>
<evidence type="ECO:0000256" key="2">
    <source>
        <dbReference type="ARBA" id="ARBA00004889"/>
    </source>
</evidence>
<evidence type="ECO:0000256" key="1">
    <source>
        <dbReference type="ARBA" id="ARBA00004861"/>
    </source>
</evidence>
<comment type="catalytic activity">
    <reaction evidence="9">
        <text>orotidine 5'-phosphate + diphosphate = orotate + 5-phospho-alpha-D-ribose 1-diphosphate</text>
        <dbReference type="Rhea" id="RHEA:10380"/>
        <dbReference type="ChEBI" id="CHEBI:30839"/>
        <dbReference type="ChEBI" id="CHEBI:33019"/>
        <dbReference type="ChEBI" id="CHEBI:57538"/>
        <dbReference type="ChEBI" id="CHEBI:58017"/>
        <dbReference type="EC" id="2.4.2.10"/>
    </reaction>
</comment>
<evidence type="ECO:0000313" key="11">
    <source>
        <dbReference type="EMBL" id="UFP96658.1"/>
    </source>
</evidence>
<dbReference type="Gene3D" id="3.40.50.2020">
    <property type="match status" value="1"/>
</dbReference>
<evidence type="ECO:0000259" key="10">
    <source>
        <dbReference type="SMART" id="SM00934"/>
    </source>
</evidence>
<feature type="binding site" evidence="9">
    <location>
        <position position="375"/>
    </location>
    <ligand>
        <name>5-phospho-alpha-D-ribose 1-diphosphate</name>
        <dbReference type="ChEBI" id="CHEBI:58017"/>
        <note>ligand shared between dimeric partners</note>
    </ligand>
</feature>
<dbReference type="Pfam" id="PF00215">
    <property type="entry name" value="OMPdecase"/>
    <property type="match status" value="1"/>
</dbReference>
<feature type="binding site" description="in other chain" evidence="9">
    <location>
        <position position="376"/>
    </location>
    <ligand>
        <name>5-phospho-alpha-D-ribose 1-diphosphate</name>
        <dbReference type="ChEBI" id="CHEBI:58017"/>
        <note>ligand shared between dimeric partners</note>
    </ligand>
</feature>
<keyword evidence="4 9" id="KW-0808">Transferase</keyword>
<dbReference type="RefSeq" id="WP_230843932.1">
    <property type="nucleotide sequence ID" value="NZ_CP063845.1"/>
</dbReference>
<keyword evidence="9" id="KW-0460">Magnesium</keyword>
<dbReference type="InterPro" id="IPR013785">
    <property type="entry name" value="Aldolase_TIM"/>
</dbReference>
<dbReference type="NCBIfam" id="NF004034">
    <property type="entry name" value="PRK05500.1"/>
    <property type="match status" value="1"/>
</dbReference>
<dbReference type="SUPFAM" id="SSF53271">
    <property type="entry name" value="PRTase-like"/>
    <property type="match status" value="1"/>
</dbReference>
<comment type="function">
    <text evidence="9">Catalyzes the transfer of a ribosyl phosphate group from 5-phosphoribose 1-diphosphate to orotate, leading to the formation of orotidine monophosphate (OMP).</text>
</comment>
<dbReference type="InterPro" id="IPR023031">
    <property type="entry name" value="OPRT"/>
</dbReference>
<dbReference type="PANTHER" id="PTHR19278">
    <property type="entry name" value="OROTATE PHOSPHORIBOSYLTRANSFERASE"/>
    <property type="match status" value="1"/>
</dbReference>
<dbReference type="CDD" id="cd04725">
    <property type="entry name" value="OMP_decarboxylase_like"/>
    <property type="match status" value="1"/>
</dbReference>
<feature type="binding site" description="in other chain" evidence="9">
    <location>
        <begin position="401"/>
        <end position="409"/>
    </location>
    <ligand>
        <name>5-phospho-alpha-D-ribose 1-diphosphate</name>
        <dbReference type="ChEBI" id="CHEBI:58017"/>
        <note>ligand shared between dimeric partners</note>
    </ligand>
</feature>
<evidence type="ECO:0000256" key="5">
    <source>
        <dbReference type="ARBA" id="ARBA00022793"/>
    </source>
</evidence>
<comment type="caution">
    <text evidence="9">Lacks conserved residue(s) required for the propagation of feature annotation.</text>
</comment>
<evidence type="ECO:0000256" key="3">
    <source>
        <dbReference type="ARBA" id="ARBA00022676"/>
    </source>
</evidence>
<dbReference type="Pfam" id="PF00156">
    <property type="entry name" value="Pribosyltran"/>
    <property type="match status" value="1"/>
</dbReference>
<dbReference type="NCBIfam" id="TIGR02127">
    <property type="entry name" value="pyrF_sub2"/>
    <property type="match status" value="1"/>
</dbReference>
<dbReference type="Gene3D" id="3.20.20.70">
    <property type="entry name" value="Aldolase class I"/>
    <property type="match status" value="1"/>
</dbReference>
<keyword evidence="12" id="KW-1185">Reference proteome</keyword>
<keyword evidence="6 9" id="KW-0665">Pyrimidine biosynthesis</keyword>
<keyword evidence="3 9" id="KW-0328">Glycosyltransferase</keyword>
<name>A0ABY3PSF9_9CYAN</name>
<evidence type="ECO:0000256" key="7">
    <source>
        <dbReference type="ARBA" id="ARBA00023239"/>
    </source>
</evidence>
<dbReference type="SMART" id="SM00934">
    <property type="entry name" value="OMPdecase"/>
    <property type="match status" value="1"/>
</dbReference>
<dbReference type="SUPFAM" id="SSF51366">
    <property type="entry name" value="Ribulose-phoshate binding barrel"/>
    <property type="match status" value="1"/>
</dbReference>
<organism evidence="11 12">
    <name type="scientific">Gloeobacter morelensis MG652769</name>
    <dbReference type="NCBI Taxonomy" id="2781736"/>
    <lineage>
        <taxon>Bacteria</taxon>
        <taxon>Bacillati</taxon>
        <taxon>Cyanobacteriota</taxon>
        <taxon>Cyanophyceae</taxon>
        <taxon>Gloeobacterales</taxon>
        <taxon>Gloeobacteraceae</taxon>
        <taxon>Gloeobacter</taxon>
        <taxon>Gloeobacter morelensis</taxon>
    </lineage>
</organism>
<evidence type="ECO:0000256" key="8">
    <source>
        <dbReference type="ARBA" id="ARBA00049157"/>
    </source>
</evidence>
<evidence type="ECO:0000256" key="9">
    <source>
        <dbReference type="HAMAP-Rule" id="MF_01208"/>
    </source>
</evidence>
<keyword evidence="5" id="KW-0210">Decarboxylase</keyword>
<gene>
    <name evidence="9" type="primary">pyrE</name>
    <name evidence="11" type="ORF">ISF26_10795</name>
</gene>
<reference evidence="11 12" key="1">
    <citation type="journal article" date="2021" name="Genome Biol. Evol.">
        <title>Complete Genome Sequencing of a Novel Gloeobacter Species from a Waterfall Cave in Mexico.</title>
        <authorList>
            <person name="Saw J.H."/>
            <person name="Cardona T."/>
            <person name="Montejano G."/>
        </authorList>
    </citation>
    <scope>NUCLEOTIDE SEQUENCE [LARGE SCALE GENOMIC DNA]</scope>
    <source>
        <strain evidence="11">MG652769</strain>
    </source>
</reference>
<dbReference type="Proteomes" id="UP001054846">
    <property type="component" value="Chromosome"/>
</dbReference>
<evidence type="ECO:0000313" key="12">
    <source>
        <dbReference type="Proteomes" id="UP001054846"/>
    </source>
</evidence>
<sequence>MNFFDKLDKAIAQQGSLLFVGLDPNPEMLPERYGRTASMAALRDWMRALVEQTAASVCAFKPTLGFYQALGPAGIDLLLEVLGWIPPHLPVILDAKHSDLNTGTQLARTFFEDWQVDALTINPFAGQDAVAPFLLYPRKGVFVLCHTANPAAQAMQAHPGQQPPLYQQVVREARGWGLPEQLGLEVGTVRPEILARVRAAAPERLIMVRSLWAAPPGSLASMLAAGLDAAGGGLLVPVPQECLGAENPGLSVAALRCEIEATRTVPGDAPSSCTLWQPDVCLIETDRLLDLALQLFDTGCILFGEYVQASGAVFPYYIDLRRIISNPQLFQQVLLAYAEILSTLHFDRIAGIPYGSLPTATGLALHLNRPLIFPRKEVKAHGTRRAIEGTFYPGETAVVVDDILITGNSAVEGARKLQSAGLVVRDIVVLIEHGPQASAFLQSQGYNAYAVLPFERIARTLHQAGRIDDSQYAALGEATLASAS</sequence>
<dbReference type="EC" id="2.4.2.10" evidence="9"/>
<dbReference type="InterPro" id="IPR001754">
    <property type="entry name" value="OMPdeCOase_dom"/>
</dbReference>
<dbReference type="HAMAP" id="MF_01208">
    <property type="entry name" value="PyrE"/>
    <property type="match status" value="1"/>
</dbReference>
<comment type="subunit">
    <text evidence="9">Homodimer.</text>
</comment>
<feature type="binding site" evidence="9">
    <location>
        <position position="379"/>
    </location>
    <ligand>
        <name>5-phospho-alpha-D-ribose 1-diphosphate</name>
        <dbReference type="ChEBI" id="CHEBI:58017"/>
        <note>ligand shared between dimeric partners</note>
    </ligand>
</feature>
<feature type="binding site" evidence="9">
    <location>
        <position position="381"/>
    </location>
    <ligand>
        <name>5-phospho-alpha-D-ribose 1-diphosphate</name>
        <dbReference type="ChEBI" id="CHEBI:58017"/>
        <note>ligand shared between dimeric partners</note>
    </ligand>
</feature>
<protein>
    <recommendedName>
        <fullName evidence="9">Orotate phosphoribosyltransferase</fullName>
        <shortName evidence="9">OPRT</shortName>
        <shortName evidence="9">OPRTase</shortName>
        <ecNumber evidence="9">2.4.2.10</ecNumber>
    </recommendedName>
</protein>
<dbReference type="PANTHER" id="PTHR19278:SF9">
    <property type="entry name" value="URIDINE 5'-MONOPHOSPHATE SYNTHASE"/>
    <property type="match status" value="1"/>
</dbReference>
<comment type="catalytic activity">
    <reaction evidence="8">
        <text>orotidine 5'-phosphate + H(+) = UMP + CO2</text>
        <dbReference type="Rhea" id="RHEA:11596"/>
        <dbReference type="ChEBI" id="CHEBI:15378"/>
        <dbReference type="ChEBI" id="CHEBI:16526"/>
        <dbReference type="ChEBI" id="CHEBI:57538"/>
        <dbReference type="ChEBI" id="CHEBI:57865"/>
        <dbReference type="EC" id="4.1.1.23"/>
    </reaction>
</comment>
<dbReference type="GO" id="GO:0004590">
    <property type="term" value="F:orotidine-5'-phosphate decarboxylase activity"/>
    <property type="evidence" value="ECO:0007669"/>
    <property type="project" value="UniProtKB-EC"/>
</dbReference>
<accession>A0ABY3PSF9</accession>
<keyword evidence="7 11" id="KW-0456">Lyase</keyword>
<evidence type="ECO:0000256" key="6">
    <source>
        <dbReference type="ARBA" id="ARBA00022975"/>
    </source>
</evidence>
<comment type="pathway">
    <text evidence="2 9">Pyrimidine metabolism; UMP biosynthesis via de novo pathway; UMP from orotate: step 1/2.</text>
</comment>
<evidence type="ECO:0000256" key="4">
    <source>
        <dbReference type="ARBA" id="ARBA00022679"/>
    </source>
</evidence>
<proteinExistence type="inferred from homology"/>
<comment type="cofactor">
    <cofactor evidence="9">
        <name>Mg(2+)</name>
        <dbReference type="ChEBI" id="CHEBI:18420"/>
    </cofactor>
</comment>